<evidence type="ECO:0000313" key="3">
    <source>
        <dbReference type="Proteomes" id="UP000246635"/>
    </source>
</evidence>
<reference evidence="2 3" key="1">
    <citation type="submission" date="2018-05" db="EMBL/GenBank/DDBJ databases">
        <title>Genomic Encyclopedia of Type Strains, Phase III (KMG-III): the genomes of soil and plant-associated and newly described type strains.</title>
        <authorList>
            <person name="Whitman W."/>
        </authorList>
    </citation>
    <scope>NUCLEOTIDE SEQUENCE [LARGE SCALE GENOMIC DNA]</scope>
    <source>
        <strain evidence="2 3">CECT 5696</strain>
    </source>
</reference>
<evidence type="ECO:0000256" key="1">
    <source>
        <dbReference type="SAM" id="Phobius"/>
    </source>
</evidence>
<proteinExistence type="predicted"/>
<dbReference type="RefSeq" id="WP_110047694.1">
    <property type="nucleotide sequence ID" value="NZ_CP054613.1"/>
</dbReference>
<accession>A0A2V2YC61</accession>
<keyword evidence="1" id="KW-1133">Transmembrane helix</keyword>
<name>A0A2V2YC61_9BACL</name>
<dbReference type="PANTHER" id="PTHR35335">
    <property type="entry name" value="UPF0716 PROTEIN FXSA"/>
    <property type="match status" value="1"/>
</dbReference>
<dbReference type="EMBL" id="QGTQ01000059">
    <property type="protein sequence ID" value="PWV87829.1"/>
    <property type="molecule type" value="Genomic_DNA"/>
</dbReference>
<dbReference type="PANTHER" id="PTHR35335:SF1">
    <property type="entry name" value="UPF0716 PROTEIN FXSA"/>
    <property type="match status" value="1"/>
</dbReference>
<dbReference type="NCBIfam" id="NF008528">
    <property type="entry name" value="PRK11463.1-2"/>
    <property type="match status" value="1"/>
</dbReference>
<dbReference type="InterPro" id="IPR007313">
    <property type="entry name" value="FxsA"/>
</dbReference>
<dbReference type="Pfam" id="PF04186">
    <property type="entry name" value="FxsA"/>
    <property type="match status" value="1"/>
</dbReference>
<evidence type="ECO:0000313" key="2">
    <source>
        <dbReference type="EMBL" id="PWV87829.1"/>
    </source>
</evidence>
<keyword evidence="1" id="KW-0472">Membrane</keyword>
<keyword evidence="1" id="KW-0812">Transmembrane</keyword>
<dbReference type="GO" id="GO:0016020">
    <property type="term" value="C:membrane"/>
    <property type="evidence" value="ECO:0007669"/>
    <property type="project" value="InterPro"/>
</dbReference>
<sequence>MRKWLLIVIVGLLVDWWTISAVGAWLGGGVSFLLLLLSAFAGFYLMRSEGRKSWMEMQQQLQQGLPPGHAMLDGFCVLLGSVLLMLPGFLSDIIGLTLLFPFTRPLYKVYMLSFIERKLRNGGSFTIRRW</sequence>
<dbReference type="AlphaFoldDB" id="A0A2V2YC61"/>
<organism evidence="2 3">
    <name type="scientific">Paenibacillus cellulosilyticus</name>
    <dbReference type="NCBI Taxonomy" id="375489"/>
    <lineage>
        <taxon>Bacteria</taxon>
        <taxon>Bacillati</taxon>
        <taxon>Bacillota</taxon>
        <taxon>Bacilli</taxon>
        <taxon>Bacillales</taxon>
        <taxon>Paenibacillaceae</taxon>
        <taxon>Paenibacillus</taxon>
    </lineage>
</organism>
<dbReference type="OrthoDB" id="9792788at2"/>
<dbReference type="Proteomes" id="UP000246635">
    <property type="component" value="Unassembled WGS sequence"/>
</dbReference>
<feature type="transmembrane region" description="Helical" evidence="1">
    <location>
        <begin position="30"/>
        <end position="47"/>
    </location>
</feature>
<protein>
    <submittedName>
        <fullName evidence="2">UPF0716 protein FxsA</fullName>
    </submittedName>
</protein>
<gene>
    <name evidence="2" type="ORF">DFQ01_1597</name>
</gene>
<keyword evidence="3" id="KW-1185">Reference proteome</keyword>
<comment type="caution">
    <text evidence="2">The sequence shown here is derived from an EMBL/GenBank/DDBJ whole genome shotgun (WGS) entry which is preliminary data.</text>
</comment>